<sequence length="314" mass="34432">MSNPQRGLRLEERPGNILACGICVREIEDPAQCFKARCNHTFHFGCFRNRGGEKTVCPVCFAYLETPAPNLAEELEWPRNAGSQAETGVMPRTRSQGMGSPEPEGRYQVHASQAAEVPDLNVETVPGNAMPEGLAQMTQSLTQAMAQIAQMAQAMAQMSQTIDAGFQRLASQDMSPRAQVEMGMQIGAAPQTFEQLFQIPPKESVGPANNGAQVARSPWGSQGTIEQEEEEELNEVVEDPEIAAVSLLWWNCGGHRHRYQECVAERKVFSYGCGRPETYKPSCSRCNASKNLKGRAPLVSARKQVSSRGTDTDQ</sequence>
<keyword evidence="7" id="KW-1185">Reference proteome</keyword>
<evidence type="ECO:0000259" key="5">
    <source>
        <dbReference type="PROSITE" id="PS50089"/>
    </source>
</evidence>
<dbReference type="InterPro" id="IPR001841">
    <property type="entry name" value="Znf_RING"/>
</dbReference>
<name>B4HCQ8_DROPE</name>
<keyword evidence="1 3" id="KW-0479">Metal-binding</keyword>
<feature type="region of interest" description="Disordered" evidence="4">
    <location>
        <begin position="79"/>
        <end position="110"/>
    </location>
</feature>
<evidence type="ECO:0000256" key="3">
    <source>
        <dbReference type="PROSITE-ProRule" id="PRU00175"/>
    </source>
</evidence>
<proteinExistence type="predicted"/>
<evidence type="ECO:0000256" key="2">
    <source>
        <dbReference type="ARBA" id="ARBA00022833"/>
    </source>
</evidence>
<keyword evidence="2" id="KW-0862">Zinc</keyword>
<dbReference type="Gene3D" id="3.30.40.10">
    <property type="entry name" value="Zinc/RING finger domain, C3HC4 (zinc finger)"/>
    <property type="match status" value="1"/>
</dbReference>
<dbReference type="GO" id="GO:0008270">
    <property type="term" value="F:zinc ion binding"/>
    <property type="evidence" value="ECO:0007669"/>
    <property type="project" value="UniProtKB-KW"/>
</dbReference>
<keyword evidence="1 3" id="KW-0863">Zinc-finger</keyword>
<gene>
    <name evidence="6" type="primary">Dper\GL18446</name>
    <name evidence="6" type="ORF">Dper_GL18446</name>
</gene>
<dbReference type="PROSITE" id="PS50089">
    <property type="entry name" value="ZF_RING_2"/>
    <property type="match status" value="1"/>
</dbReference>
<dbReference type="OMA" id="HNCNICA"/>
<dbReference type="InterPro" id="IPR013083">
    <property type="entry name" value="Znf_RING/FYVE/PHD"/>
</dbReference>
<accession>B4HCQ8</accession>
<dbReference type="SUPFAM" id="SSF57850">
    <property type="entry name" value="RING/U-box"/>
    <property type="match status" value="1"/>
</dbReference>
<dbReference type="HOGENOM" id="CLU_886428_0_0_1"/>
<reference evidence="6 7" key="1">
    <citation type="journal article" date="2007" name="Nature">
        <title>Evolution of genes and genomes on the Drosophila phylogeny.</title>
        <authorList>
            <consortium name="Drosophila 12 Genomes Consortium"/>
            <person name="Clark A.G."/>
            <person name="Eisen M.B."/>
            <person name="Smith D.R."/>
            <person name="Bergman C.M."/>
            <person name="Oliver B."/>
            <person name="Markow T.A."/>
            <person name="Kaufman T.C."/>
            <person name="Kellis M."/>
            <person name="Gelbart W."/>
            <person name="Iyer V.N."/>
            <person name="Pollard D.A."/>
            <person name="Sackton T.B."/>
            <person name="Larracuente A.M."/>
            <person name="Singh N.D."/>
            <person name="Abad J.P."/>
            <person name="Abt D.N."/>
            <person name="Adryan B."/>
            <person name="Aguade M."/>
            <person name="Akashi H."/>
            <person name="Anderson W.W."/>
            <person name="Aquadro C.F."/>
            <person name="Ardell D.H."/>
            <person name="Arguello R."/>
            <person name="Artieri C.G."/>
            <person name="Barbash D.A."/>
            <person name="Barker D."/>
            <person name="Barsanti P."/>
            <person name="Batterham P."/>
            <person name="Batzoglou S."/>
            <person name="Begun D."/>
            <person name="Bhutkar A."/>
            <person name="Blanco E."/>
            <person name="Bosak S.A."/>
            <person name="Bradley R.K."/>
            <person name="Brand A.D."/>
            <person name="Brent M.R."/>
            <person name="Brooks A.N."/>
            <person name="Brown R.H."/>
            <person name="Butlin R.K."/>
            <person name="Caggese C."/>
            <person name="Calvi B.R."/>
            <person name="Bernardo de Carvalho A."/>
            <person name="Caspi A."/>
            <person name="Castrezana S."/>
            <person name="Celniker S.E."/>
            <person name="Chang J.L."/>
            <person name="Chapple C."/>
            <person name="Chatterji S."/>
            <person name="Chinwalla A."/>
            <person name="Civetta A."/>
            <person name="Clifton S.W."/>
            <person name="Comeron J.M."/>
            <person name="Costello J.C."/>
            <person name="Coyne J.A."/>
            <person name="Daub J."/>
            <person name="David R.G."/>
            <person name="Delcher A.L."/>
            <person name="Delehaunty K."/>
            <person name="Do C.B."/>
            <person name="Ebling H."/>
            <person name="Edwards K."/>
            <person name="Eickbush T."/>
            <person name="Evans J.D."/>
            <person name="Filipski A."/>
            <person name="Findeiss S."/>
            <person name="Freyhult E."/>
            <person name="Fulton L."/>
            <person name="Fulton R."/>
            <person name="Garcia A.C."/>
            <person name="Gardiner A."/>
            <person name="Garfield D.A."/>
            <person name="Garvin B.E."/>
            <person name="Gibson G."/>
            <person name="Gilbert D."/>
            <person name="Gnerre S."/>
            <person name="Godfrey J."/>
            <person name="Good R."/>
            <person name="Gotea V."/>
            <person name="Gravely B."/>
            <person name="Greenberg A.J."/>
            <person name="Griffiths-Jones S."/>
            <person name="Gross S."/>
            <person name="Guigo R."/>
            <person name="Gustafson E.A."/>
            <person name="Haerty W."/>
            <person name="Hahn M.W."/>
            <person name="Halligan D.L."/>
            <person name="Halpern A.L."/>
            <person name="Halter G.M."/>
            <person name="Han M.V."/>
            <person name="Heger A."/>
            <person name="Hillier L."/>
            <person name="Hinrichs A.S."/>
            <person name="Holmes I."/>
            <person name="Hoskins R.A."/>
            <person name="Hubisz M.J."/>
            <person name="Hultmark D."/>
            <person name="Huntley M.A."/>
            <person name="Jaffe D.B."/>
            <person name="Jagadeeshan S."/>
            <person name="Jeck W.R."/>
            <person name="Johnson J."/>
            <person name="Jones C.D."/>
            <person name="Jordan W.C."/>
            <person name="Karpen G.H."/>
            <person name="Kataoka E."/>
            <person name="Keightley P.D."/>
            <person name="Kheradpour P."/>
            <person name="Kirkness E.F."/>
            <person name="Koerich L.B."/>
            <person name="Kristiansen K."/>
            <person name="Kudrna D."/>
            <person name="Kulathinal R.J."/>
            <person name="Kumar S."/>
            <person name="Kwok R."/>
            <person name="Lander E."/>
            <person name="Langley C.H."/>
            <person name="Lapoint R."/>
            <person name="Lazzaro B.P."/>
            <person name="Lee S.J."/>
            <person name="Levesque L."/>
            <person name="Li R."/>
            <person name="Lin C.F."/>
            <person name="Lin M.F."/>
            <person name="Lindblad-Toh K."/>
            <person name="Llopart A."/>
            <person name="Long M."/>
            <person name="Low L."/>
            <person name="Lozovsky E."/>
            <person name="Lu J."/>
            <person name="Luo M."/>
            <person name="Machado C.A."/>
            <person name="Makalowski W."/>
            <person name="Marzo M."/>
            <person name="Matsuda M."/>
            <person name="Matzkin L."/>
            <person name="McAllister B."/>
            <person name="McBride C.S."/>
            <person name="McKernan B."/>
            <person name="McKernan K."/>
            <person name="Mendez-Lago M."/>
            <person name="Minx P."/>
            <person name="Mollenhauer M.U."/>
            <person name="Montooth K."/>
            <person name="Mount S.M."/>
            <person name="Mu X."/>
            <person name="Myers E."/>
            <person name="Negre B."/>
            <person name="Newfeld S."/>
            <person name="Nielsen R."/>
            <person name="Noor M.A."/>
            <person name="O'Grady P."/>
            <person name="Pachter L."/>
            <person name="Papaceit M."/>
            <person name="Parisi M.J."/>
            <person name="Parisi M."/>
            <person name="Parts L."/>
            <person name="Pedersen J.S."/>
            <person name="Pesole G."/>
            <person name="Phillippy A.M."/>
            <person name="Ponting C.P."/>
            <person name="Pop M."/>
            <person name="Porcelli D."/>
            <person name="Powell J.R."/>
            <person name="Prohaska S."/>
            <person name="Pruitt K."/>
            <person name="Puig M."/>
            <person name="Quesneville H."/>
            <person name="Ram K.R."/>
            <person name="Rand D."/>
            <person name="Rasmussen M.D."/>
            <person name="Reed L.K."/>
            <person name="Reenan R."/>
            <person name="Reily A."/>
            <person name="Remington K.A."/>
            <person name="Rieger T.T."/>
            <person name="Ritchie M.G."/>
            <person name="Robin C."/>
            <person name="Rogers Y.H."/>
            <person name="Rohde C."/>
            <person name="Rozas J."/>
            <person name="Rubenfield M.J."/>
            <person name="Ruiz A."/>
            <person name="Russo S."/>
            <person name="Salzberg S.L."/>
            <person name="Sanchez-Gracia A."/>
            <person name="Saranga D.J."/>
            <person name="Sato H."/>
            <person name="Schaeffer S.W."/>
            <person name="Schatz M.C."/>
            <person name="Schlenke T."/>
            <person name="Schwartz R."/>
            <person name="Segarra C."/>
            <person name="Singh R.S."/>
            <person name="Sirot L."/>
            <person name="Sirota M."/>
            <person name="Sisneros N.B."/>
            <person name="Smith C.D."/>
            <person name="Smith T.F."/>
            <person name="Spieth J."/>
            <person name="Stage D.E."/>
            <person name="Stark A."/>
            <person name="Stephan W."/>
            <person name="Strausberg R.L."/>
            <person name="Strempel S."/>
            <person name="Sturgill D."/>
            <person name="Sutton G."/>
            <person name="Sutton G.G."/>
            <person name="Tao W."/>
            <person name="Teichmann S."/>
            <person name="Tobari Y.N."/>
            <person name="Tomimura Y."/>
            <person name="Tsolas J.M."/>
            <person name="Valente V.L."/>
            <person name="Venter E."/>
            <person name="Venter J.C."/>
            <person name="Vicario S."/>
            <person name="Vieira F.G."/>
            <person name="Vilella A.J."/>
            <person name="Villasante A."/>
            <person name="Walenz B."/>
            <person name="Wang J."/>
            <person name="Wasserman M."/>
            <person name="Watts T."/>
            <person name="Wilson D."/>
            <person name="Wilson R.K."/>
            <person name="Wing R.A."/>
            <person name="Wolfner M.F."/>
            <person name="Wong A."/>
            <person name="Wong G.K."/>
            <person name="Wu C.I."/>
            <person name="Wu G."/>
            <person name="Yamamoto D."/>
            <person name="Yang H.P."/>
            <person name="Yang S.P."/>
            <person name="Yorke J.A."/>
            <person name="Yoshida K."/>
            <person name="Zdobnov E."/>
            <person name="Zhang P."/>
            <person name="Zhang Y."/>
            <person name="Zimin A.V."/>
            <person name="Baldwin J."/>
            <person name="Abdouelleil A."/>
            <person name="Abdulkadir J."/>
            <person name="Abebe A."/>
            <person name="Abera B."/>
            <person name="Abreu J."/>
            <person name="Acer S.C."/>
            <person name="Aftuck L."/>
            <person name="Alexander A."/>
            <person name="An P."/>
            <person name="Anderson E."/>
            <person name="Anderson S."/>
            <person name="Arachi H."/>
            <person name="Azer M."/>
            <person name="Bachantsang P."/>
            <person name="Barry A."/>
            <person name="Bayul T."/>
            <person name="Berlin A."/>
            <person name="Bessette D."/>
            <person name="Bloom T."/>
            <person name="Blye J."/>
            <person name="Boguslavskiy L."/>
            <person name="Bonnet C."/>
            <person name="Boukhgalter B."/>
            <person name="Bourzgui I."/>
            <person name="Brown A."/>
            <person name="Cahill P."/>
            <person name="Channer S."/>
            <person name="Cheshatsang Y."/>
            <person name="Chuda L."/>
            <person name="Citroen M."/>
            <person name="Collymore A."/>
            <person name="Cooke P."/>
            <person name="Costello M."/>
            <person name="D'Aco K."/>
            <person name="Daza R."/>
            <person name="De Haan G."/>
            <person name="DeGray S."/>
            <person name="DeMaso C."/>
            <person name="Dhargay N."/>
            <person name="Dooley K."/>
            <person name="Dooley E."/>
            <person name="Doricent M."/>
            <person name="Dorje P."/>
            <person name="Dorjee K."/>
            <person name="Dupes A."/>
            <person name="Elong R."/>
            <person name="Falk J."/>
            <person name="Farina A."/>
            <person name="Faro S."/>
            <person name="Ferguson D."/>
            <person name="Fisher S."/>
            <person name="Foley C.D."/>
            <person name="Franke A."/>
            <person name="Friedrich D."/>
            <person name="Gadbois L."/>
            <person name="Gearin G."/>
            <person name="Gearin C.R."/>
            <person name="Giannoukos G."/>
            <person name="Goode T."/>
            <person name="Graham J."/>
            <person name="Grandbois E."/>
            <person name="Grewal S."/>
            <person name="Gyaltsen K."/>
            <person name="Hafez N."/>
            <person name="Hagos B."/>
            <person name="Hall J."/>
            <person name="Henson C."/>
            <person name="Hollinger A."/>
            <person name="Honan T."/>
            <person name="Huard M.D."/>
            <person name="Hughes L."/>
            <person name="Hurhula B."/>
            <person name="Husby M.E."/>
            <person name="Kamat A."/>
            <person name="Kanga B."/>
            <person name="Kashin S."/>
            <person name="Khazanovich D."/>
            <person name="Kisner P."/>
            <person name="Lance K."/>
            <person name="Lara M."/>
            <person name="Lee W."/>
            <person name="Lennon N."/>
            <person name="Letendre F."/>
            <person name="LeVine R."/>
            <person name="Lipovsky A."/>
            <person name="Liu X."/>
            <person name="Liu J."/>
            <person name="Liu S."/>
            <person name="Lokyitsang T."/>
            <person name="Lokyitsang Y."/>
            <person name="Lubonja R."/>
            <person name="Lui A."/>
            <person name="MacDonald P."/>
            <person name="Magnisalis V."/>
            <person name="Maru K."/>
            <person name="Matthews C."/>
            <person name="McCusker W."/>
            <person name="McDonough S."/>
            <person name="Mehta T."/>
            <person name="Meldrim J."/>
            <person name="Meneus L."/>
            <person name="Mihai O."/>
            <person name="Mihalev A."/>
            <person name="Mihova T."/>
            <person name="Mittelman R."/>
            <person name="Mlenga V."/>
            <person name="Montmayeur A."/>
            <person name="Mulrain L."/>
            <person name="Navidi A."/>
            <person name="Naylor J."/>
            <person name="Negash T."/>
            <person name="Nguyen T."/>
            <person name="Nguyen N."/>
            <person name="Nicol R."/>
            <person name="Norbu C."/>
            <person name="Norbu N."/>
            <person name="Novod N."/>
            <person name="O'Neill B."/>
            <person name="Osman S."/>
            <person name="Markiewicz E."/>
            <person name="Oyono O.L."/>
            <person name="Patti C."/>
            <person name="Phunkhang P."/>
            <person name="Pierre F."/>
            <person name="Priest M."/>
            <person name="Raghuraman S."/>
            <person name="Rege F."/>
            <person name="Reyes R."/>
            <person name="Rise C."/>
            <person name="Rogov P."/>
            <person name="Ross K."/>
            <person name="Ryan E."/>
            <person name="Settipalli S."/>
            <person name="Shea T."/>
            <person name="Sherpa N."/>
            <person name="Shi L."/>
            <person name="Shih D."/>
            <person name="Sparrow T."/>
            <person name="Spaulding J."/>
            <person name="Stalker J."/>
            <person name="Stange-Thomann N."/>
            <person name="Stavropoulos S."/>
            <person name="Stone C."/>
            <person name="Strader C."/>
            <person name="Tesfaye S."/>
            <person name="Thomson T."/>
            <person name="Thoulutsang Y."/>
            <person name="Thoulutsang D."/>
            <person name="Topham K."/>
            <person name="Topping I."/>
            <person name="Tsamla T."/>
            <person name="Vassiliev H."/>
            <person name="Vo A."/>
            <person name="Wangchuk T."/>
            <person name="Wangdi T."/>
            <person name="Weiand M."/>
            <person name="Wilkinson J."/>
            <person name="Wilson A."/>
            <person name="Yadav S."/>
            <person name="Young G."/>
            <person name="Yu Q."/>
            <person name="Zembek L."/>
            <person name="Zhong D."/>
            <person name="Zimmer A."/>
            <person name="Zwirko Z."/>
            <person name="Jaffe D.B."/>
            <person name="Alvarez P."/>
            <person name="Brockman W."/>
            <person name="Butler J."/>
            <person name="Chin C."/>
            <person name="Gnerre S."/>
            <person name="Grabherr M."/>
            <person name="Kleber M."/>
            <person name="Mauceli E."/>
            <person name="MacCallum I."/>
        </authorList>
    </citation>
    <scope>NUCLEOTIDE SEQUENCE [LARGE SCALE GENOMIC DNA]</scope>
    <source>
        <strain evidence="7">MSH-3 / Tucson 14011-0111.49</strain>
    </source>
</reference>
<evidence type="ECO:0000256" key="4">
    <source>
        <dbReference type="SAM" id="MobiDB-lite"/>
    </source>
</evidence>
<feature type="domain" description="RING-type" evidence="5">
    <location>
        <begin position="20"/>
        <end position="60"/>
    </location>
</feature>
<evidence type="ECO:0000256" key="1">
    <source>
        <dbReference type="ARBA" id="ARBA00022771"/>
    </source>
</evidence>
<dbReference type="Proteomes" id="UP000008744">
    <property type="component" value="Unassembled WGS sequence"/>
</dbReference>
<evidence type="ECO:0000313" key="6">
    <source>
        <dbReference type="EMBL" id="EDW29642.1"/>
    </source>
</evidence>
<dbReference type="EMBL" id="CH479394">
    <property type="protein sequence ID" value="EDW29642.1"/>
    <property type="molecule type" value="Genomic_DNA"/>
</dbReference>
<organism evidence="7">
    <name type="scientific">Drosophila persimilis</name>
    <name type="common">Fruit fly</name>
    <dbReference type="NCBI Taxonomy" id="7234"/>
    <lineage>
        <taxon>Eukaryota</taxon>
        <taxon>Metazoa</taxon>
        <taxon>Ecdysozoa</taxon>
        <taxon>Arthropoda</taxon>
        <taxon>Hexapoda</taxon>
        <taxon>Insecta</taxon>
        <taxon>Pterygota</taxon>
        <taxon>Neoptera</taxon>
        <taxon>Endopterygota</taxon>
        <taxon>Diptera</taxon>
        <taxon>Brachycera</taxon>
        <taxon>Muscomorpha</taxon>
        <taxon>Ephydroidea</taxon>
        <taxon>Drosophilidae</taxon>
        <taxon>Drosophila</taxon>
        <taxon>Sophophora</taxon>
    </lineage>
</organism>
<protein>
    <submittedName>
        <fullName evidence="6">GL18446</fullName>
    </submittedName>
</protein>
<dbReference type="Pfam" id="PF13639">
    <property type="entry name" value="zf-RING_2"/>
    <property type="match status" value="1"/>
</dbReference>
<dbReference type="AlphaFoldDB" id="B4HCQ8"/>
<evidence type="ECO:0000313" key="7">
    <source>
        <dbReference type="Proteomes" id="UP000008744"/>
    </source>
</evidence>